<comment type="caution">
    <text evidence="1">The sequence shown here is derived from an EMBL/GenBank/DDBJ whole genome shotgun (WGS) entry which is preliminary data.</text>
</comment>
<proteinExistence type="predicted"/>
<organism evidence="1 2">
    <name type="scientific">Streptomyces similanensis</name>
    <dbReference type="NCBI Taxonomy" id="1274988"/>
    <lineage>
        <taxon>Bacteria</taxon>
        <taxon>Bacillati</taxon>
        <taxon>Actinomycetota</taxon>
        <taxon>Actinomycetes</taxon>
        <taxon>Kitasatosporales</taxon>
        <taxon>Streptomycetaceae</taxon>
        <taxon>Streptomyces</taxon>
    </lineage>
</organism>
<accession>A0ABP9KLP6</accession>
<protein>
    <submittedName>
        <fullName evidence="1">Uncharacterized protein</fullName>
    </submittedName>
</protein>
<gene>
    <name evidence="1" type="ORF">GCM10023336_34810</name>
</gene>
<reference evidence="2" key="1">
    <citation type="journal article" date="2019" name="Int. J. Syst. Evol. Microbiol.">
        <title>The Global Catalogue of Microorganisms (GCM) 10K type strain sequencing project: providing services to taxonomists for standard genome sequencing and annotation.</title>
        <authorList>
            <consortium name="The Broad Institute Genomics Platform"/>
            <consortium name="The Broad Institute Genome Sequencing Center for Infectious Disease"/>
            <person name="Wu L."/>
            <person name="Ma J."/>
        </authorList>
    </citation>
    <scope>NUCLEOTIDE SEQUENCE [LARGE SCALE GENOMIC DNA]</scope>
    <source>
        <strain evidence="2">JCM 18410</strain>
    </source>
</reference>
<sequence length="64" mass="6626">MDLPEPAFGSDARVVPSHRPEFGGIVGAVVDPDAVGVDGPPGRGQKFDVVLAAERDRDVAADLD</sequence>
<dbReference type="Proteomes" id="UP001500124">
    <property type="component" value="Unassembled WGS sequence"/>
</dbReference>
<evidence type="ECO:0000313" key="1">
    <source>
        <dbReference type="EMBL" id="GAA5059222.1"/>
    </source>
</evidence>
<name>A0ABP9KLP6_9ACTN</name>
<dbReference type="EMBL" id="BAABKC010000048">
    <property type="protein sequence ID" value="GAA5059222.1"/>
    <property type="molecule type" value="Genomic_DNA"/>
</dbReference>
<keyword evidence="2" id="KW-1185">Reference proteome</keyword>
<evidence type="ECO:0000313" key="2">
    <source>
        <dbReference type="Proteomes" id="UP001500124"/>
    </source>
</evidence>